<dbReference type="Gene3D" id="3.30.420.360">
    <property type="match status" value="1"/>
</dbReference>
<dbReference type="EMBL" id="BAABLF010000008">
    <property type="protein sequence ID" value="GAA5190741.1"/>
    <property type="molecule type" value="Genomic_DNA"/>
</dbReference>
<dbReference type="RefSeq" id="WP_345316538.1">
    <property type="nucleotide sequence ID" value="NZ_BAABLF010000008.1"/>
</dbReference>
<dbReference type="PANTHER" id="PTHR42959:SF1">
    <property type="entry name" value="CARBAMOYLTRANSFERASE HYPF"/>
    <property type="match status" value="1"/>
</dbReference>
<gene>
    <name evidence="12" type="primary">hypF</name>
    <name evidence="12" type="ORF">GCM10025772_16100</name>
</gene>
<dbReference type="Gene3D" id="3.30.420.40">
    <property type="match status" value="1"/>
</dbReference>
<evidence type="ECO:0000313" key="12">
    <source>
        <dbReference type="EMBL" id="GAA5190741.1"/>
    </source>
</evidence>
<dbReference type="Pfam" id="PF01300">
    <property type="entry name" value="Sua5_yciO_yrdC"/>
    <property type="match status" value="1"/>
</dbReference>
<dbReference type="Pfam" id="PF22521">
    <property type="entry name" value="HypF_C_2"/>
    <property type="match status" value="1"/>
</dbReference>
<comment type="function">
    <text evidence="8">Involved in the maturation of [NiFe] hydrogenases. Along with HypE, it catalyzes the synthesis of the CN ligands of the active site iron of [NiFe]-hydrogenases. HypF functions as a carbamoyl transferase using carbamoylphosphate as a substrate and transferring the carboxamido moiety in an ATP-dependent reaction to the thiolate of the C-terminal cysteine of HypE yielding a protein-S-carboxamide.</text>
</comment>
<evidence type="ECO:0000256" key="4">
    <source>
        <dbReference type="ARBA" id="ARBA00022723"/>
    </source>
</evidence>
<keyword evidence="4" id="KW-0479">Metal-binding</keyword>
<evidence type="ECO:0000256" key="6">
    <source>
        <dbReference type="ARBA" id="ARBA00022833"/>
    </source>
</evidence>
<keyword evidence="9" id="KW-0378">Hydrolase</keyword>
<evidence type="ECO:0000256" key="3">
    <source>
        <dbReference type="ARBA" id="ARBA00022598"/>
    </source>
</evidence>
<dbReference type="SUPFAM" id="SSF54975">
    <property type="entry name" value="Acylphosphatase/BLUF domain-like"/>
    <property type="match status" value="1"/>
</dbReference>
<dbReference type="InterPro" id="IPR017945">
    <property type="entry name" value="DHBP_synth_RibB-like_a/b_dom"/>
</dbReference>
<comment type="caution">
    <text evidence="12">The sequence shown here is derived from an EMBL/GenBank/DDBJ whole genome shotgun (WGS) entry which is preliminary data.</text>
</comment>
<dbReference type="InterPro" id="IPR055128">
    <property type="entry name" value="HypF_C_2"/>
</dbReference>
<dbReference type="InterPro" id="IPR011125">
    <property type="entry name" value="Znf_HypF"/>
</dbReference>
<proteinExistence type="inferred from homology"/>
<feature type="domain" description="YrdC-like" evidence="11">
    <location>
        <begin position="202"/>
        <end position="387"/>
    </location>
</feature>
<dbReference type="NCBIfam" id="TIGR00143">
    <property type="entry name" value="hypF"/>
    <property type="match status" value="1"/>
</dbReference>
<evidence type="ECO:0000259" key="10">
    <source>
        <dbReference type="PROSITE" id="PS51160"/>
    </source>
</evidence>
<accession>A0ABP9S2X8</accession>
<evidence type="ECO:0000313" key="13">
    <source>
        <dbReference type="Proteomes" id="UP001501600"/>
    </source>
</evidence>
<evidence type="ECO:0000256" key="9">
    <source>
        <dbReference type="PROSITE-ProRule" id="PRU00520"/>
    </source>
</evidence>
<keyword evidence="5" id="KW-0863">Zinc-finger</keyword>
<feature type="active site" evidence="9">
    <location>
        <position position="21"/>
    </location>
</feature>
<dbReference type="EC" id="6.2.-.-" evidence="8"/>
<keyword evidence="3" id="KW-0436">Ligase</keyword>
<dbReference type="Pfam" id="PF17788">
    <property type="entry name" value="HypF_C"/>
    <property type="match status" value="1"/>
</dbReference>
<keyword evidence="6" id="KW-0862">Zinc</keyword>
<dbReference type="PROSITE" id="PS00150">
    <property type="entry name" value="ACYLPHOSPHATASE_1"/>
    <property type="match status" value="1"/>
</dbReference>
<protein>
    <recommendedName>
        <fullName evidence="8">Carbamoyltransferase HypF</fullName>
        <ecNumber evidence="8">6.2.-.-</ecNumber>
    </recommendedName>
</protein>
<feature type="active site" evidence="9">
    <location>
        <position position="39"/>
    </location>
</feature>
<keyword evidence="13" id="KW-1185">Reference proteome</keyword>
<comment type="similarity">
    <text evidence="2 8">Belongs to the carbamoyltransferase HypF family.</text>
</comment>
<evidence type="ECO:0000259" key="11">
    <source>
        <dbReference type="PROSITE" id="PS51163"/>
    </source>
</evidence>
<dbReference type="PROSITE" id="PS51160">
    <property type="entry name" value="ACYLPHOSPHATASE_3"/>
    <property type="match status" value="1"/>
</dbReference>
<dbReference type="Gene3D" id="3.30.110.120">
    <property type="match status" value="1"/>
</dbReference>
<comment type="catalytic activity">
    <reaction evidence="7 8">
        <text>C-terminal L-cysteinyl-[HypE protein] + carbamoyl phosphate + ATP + H2O = C-terminal S-carboxamide-L-cysteinyl-[HypE protein] + AMP + phosphate + diphosphate + H(+)</text>
        <dbReference type="Rhea" id="RHEA:55636"/>
        <dbReference type="Rhea" id="RHEA-COMP:14247"/>
        <dbReference type="Rhea" id="RHEA-COMP:14392"/>
        <dbReference type="ChEBI" id="CHEBI:15377"/>
        <dbReference type="ChEBI" id="CHEBI:15378"/>
        <dbReference type="ChEBI" id="CHEBI:30616"/>
        <dbReference type="ChEBI" id="CHEBI:33019"/>
        <dbReference type="ChEBI" id="CHEBI:43474"/>
        <dbReference type="ChEBI" id="CHEBI:58228"/>
        <dbReference type="ChEBI" id="CHEBI:76913"/>
        <dbReference type="ChEBI" id="CHEBI:139126"/>
        <dbReference type="ChEBI" id="CHEBI:456215"/>
    </reaction>
</comment>
<comment type="pathway">
    <text evidence="1 8">Protein modification; [NiFe] hydrogenase maturation.</text>
</comment>
<dbReference type="InterPro" id="IPR017968">
    <property type="entry name" value="Acylphosphatase_CS"/>
</dbReference>
<dbReference type="Gene3D" id="3.90.870.50">
    <property type="match status" value="1"/>
</dbReference>
<evidence type="ECO:0000256" key="2">
    <source>
        <dbReference type="ARBA" id="ARBA00008097"/>
    </source>
</evidence>
<name>A0ABP9S2X8_9GAMM</name>
<evidence type="ECO:0000256" key="5">
    <source>
        <dbReference type="ARBA" id="ARBA00022771"/>
    </source>
</evidence>
<dbReference type="InterPro" id="IPR051060">
    <property type="entry name" value="Carbamoyltrans_HypF-like"/>
</dbReference>
<dbReference type="Pfam" id="PF07503">
    <property type="entry name" value="zf-HYPF"/>
    <property type="match status" value="2"/>
</dbReference>
<evidence type="ECO:0000256" key="7">
    <source>
        <dbReference type="ARBA" id="ARBA00048220"/>
    </source>
</evidence>
<feature type="domain" description="Acylphosphatase-like" evidence="10">
    <location>
        <begin position="6"/>
        <end position="92"/>
    </location>
</feature>
<dbReference type="Pfam" id="PF00708">
    <property type="entry name" value="Acylphosphatase"/>
    <property type="match status" value="1"/>
</dbReference>
<dbReference type="Proteomes" id="UP001501600">
    <property type="component" value="Unassembled WGS sequence"/>
</dbReference>
<comment type="catalytic activity">
    <reaction evidence="9">
        <text>an acyl phosphate + H2O = a carboxylate + phosphate + H(+)</text>
        <dbReference type="Rhea" id="RHEA:14965"/>
        <dbReference type="ChEBI" id="CHEBI:15377"/>
        <dbReference type="ChEBI" id="CHEBI:15378"/>
        <dbReference type="ChEBI" id="CHEBI:29067"/>
        <dbReference type="ChEBI" id="CHEBI:43474"/>
        <dbReference type="ChEBI" id="CHEBI:59918"/>
        <dbReference type="EC" id="3.6.1.7"/>
    </reaction>
</comment>
<reference evidence="13" key="1">
    <citation type="journal article" date="2019" name="Int. J. Syst. Evol. Microbiol.">
        <title>The Global Catalogue of Microorganisms (GCM) 10K type strain sequencing project: providing services to taxonomists for standard genome sequencing and annotation.</title>
        <authorList>
            <consortium name="The Broad Institute Genomics Platform"/>
            <consortium name="The Broad Institute Genome Sequencing Center for Infectious Disease"/>
            <person name="Wu L."/>
            <person name="Ma J."/>
        </authorList>
    </citation>
    <scope>NUCLEOTIDE SEQUENCE [LARGE SCALE GENOMIC DNA]</scope>
    <source>
        <strain evidence="13">JCM 18720</strain>
    </source>
</reference>
<sequence length="773" mass="83329">MDGYNGIAIRVRGQVQGVGFRPFIWQLAREAELCGEVFNDSEGVLIRLAQPVDADAFVRRMREQLPPLARLDEVILSPCQLAVSPEAFAITPSVGGSANTRIAPDTATCAECQREMTDPKDRRHRYPFTNCTHCGPRFTIIRQVPYDRPFTSMAPFPLCPRCQAEYDNPADRRFHAQPNACPTCGPQLRLTGPQGSELAREDDALQQAVSALQAGEIVALKALGGYHLAVDATNDAAVMRLRERKRRPSKPFALMALDLTMARTLAHISPAEAEQLQSAAAPIVLLAPKPEGEIAPSVAPGMARLGLMLASNPLQHRLMALAARPLVMTSGNASGRPPCIDDAVALEELGPIADKLLLHNRAIVNRADDSILMVESGVPQLLRRARGFVPTPIPLPPGFEAADGVLAHGPDLKNTFCLLRRGEALLSPHLGDLADPDLFSAYRHNLDHFASLFDFTPALRACDSHPGYLSHQLAEQLARESGTPLMPVDHHHAHLAACLADNGQPLDSAPVLGLLLDGLGWGGTDTEHRLWGGEILLANYRHCHYLEGLPAVALPGGDLAAKAPWRNLVAHLDAACPDWEGRTIPALARLRQQPLDLLRQGIAAGLNSPKASSAGRLFDAAAALLTGVFELQYFEGEAAMTLEALAWQAVARPDAPLPMLSRPALSLNPLWQTLLDGLEQGATPAELALRFHQELAAGLVGRLVHHAQAHGIERVALSGGVLQNRLLQRLLLQGLRAHQLLPLTHAQVPANDGGLALGQAVIAWARHLEGHNP</sequence>
<dbReference type="PIRSF" id="PIRSF006256">
    <property type="entry name" value="CMPcnvr_hdrg_mat"/>
    <property type="match status" value="1"/>
</dbReference>
<dbReference type="PANTHER" id="PTHR42959">
    <property type="entry name" value="CARBAMOYLTRANSFERASE"/>
    <property type="match status" value="1"/>
</dbReference>
<dbReference type="SUPFAM" id="SSF55821">
    <property type="entry name" value="YrdC/RibB"/>
    <property type="match status" value="1"/>
</dbReference>
<evidence type="ECO:0000256" key="1">
    <source>
        <dbReference type="ARBA" id="ARBA00004711"/>
    </source>
</evidence>
<evidence type="ECO:0000256" key="8">
    <source>
        <dbReference type="PIRNR" id="PIRNR006256"/>
    </source>
</evidence>
<dbReference type="InterPro" id="IPR001792">
    <property type="entry name" value="Acylphosphatase-like_dom"/>
</dbReference>
<dbReference type="InterPro" id="IPR036046">
    <property type="entry name" value="Acylphosphatase-like_dom_sf"/>
</dbReference>
<dbReference type="InterPro" id="IPR006070">
    <property type="entry name" value="Sua5-like_dom"/>
</dbReference>
<dbReference type="InterPro" id="IPR041440">
    <property type="entry name" value="HypF_C"/>
</dbReference>
<dbReference type="PROSITE" id="PS51163">
    <property type="entry name" value="YRDC"/>
    <property type="match status" value="1"/>
</dbReference>
<organism evidence="12 13">
    <name type="scientific">Ferrimonas gelatinilytica</name>
    <dbReference type="NCBI Taxonomy" id="1255257"/>
    <lineage>
        <taxon>Bacteria</taxon>
        <taxon>Pseudomonadati</taxon>
        <taxon>Pseudomonadota</taxon>
        <taxon>Gammaproteobacteria</taxon>
        <taxon>Alteromonadales</taxon>
        <taxon>Ferrimonadaceae</taxon>
        <taxon>Ferrimonas</taxon>
    </lineage>
</organism>
<dbReference type="InterPro" id="IPR004421">
    <property type="entry name" value="Carbamoyltransferase_HypF"/>
</dbReference>